<dbReference type="InterPro" id="IPR016181">
    <property type="entry name" value="Acyl_CoA_acyltransferase"/>
</dbReference>
<dbReference type="eggNOG" id="COG1670">
    <property type="taxonomic scope" value="Bacteria"/>
</dbReference>
<feature type="domain" description="N-acetyltransferase" evidence="1">
    <location>
        <begin position="99"/>
        <end position="230"/>
    </location>
</feature>
<protein>
    <submittedName>
        <fullName evidence="2">Acetyltransferase</fullName>
    </submittedName>
</protein>
<dbReference type="SUPFAM" id="SSF55729">
    <property type="entry name" value="Acyl-CoA N-acyltransferases (Nat)"/>
    <property type="match status" value="1"/>
</dbReference>
<name>A9WNJ1_RENSM</name>
<evidence type="ECO:0000313" key="2">
    <source>
        <dbReference type="EMBL" id="ABY22713.1"/>
    </source>
</evidence>
<dbReference type="HOGENOM" id="CLU_1184308_0_0_11"/>
<keyword evidence="3" id="KW-1185">Reference proteome</keyword>
<dbReference type="Gene3D" id="3.40.630.30">
    <property type="match status" value="1"/>
</dbReference>
<dbReference type="PROSITE" id="PS51186">
    <property type="entry name" value="GNAT"/>
    <property type="match status" value="1"/>
</dbReference>
<dbReference type="KEGG" id="rsa:RSal33209_0972"/>
<dbReference type="GO" id="GO:0016747">
    <property type="term" value="F:acyltransferase activity, transferring groups other than amino-acyl groups"/>
    <property type="evidence" value="ECO:0007669"/>
    <property type="project" value="InterPro"/>
</dbReference>
<dbReference type="EMBL" id="CP000910">
    <property type="protein sequence ID" value="ABY22713.1"/>
    <property type="molecule type" value="Genomic_DNA"/>
</dbReference>
<dbReference type="Pfam" id="PF00583">
    <property type="entry name" value="Acetyltransf_1"/>
    <property type="match status" value="1"/>
</dbReference>
<accession>A9WNJ1</accession>
<dbReference type="STRING" id="288705.RSal33209_0972"/>
<dbReference type="AlphaFoldDB" id="A9WNJ1"/>
<reference evidence="3" key="1">
    <citation type="journal article" date="2008" name="J. Bacteriol.">
        <title>Genome sequence of the fish pathogen Renibacterium salmoninarum suggests reductive evolution away from an environmental Arthrobacter ancestor.</title>
        <authorList>
            <person name="Wiens G.D."/>
            <person name="Rockey D.D."/>
            <person name="Wu Z."/>
            <person name="Chang J."/>
            <person name="Levy R."/>
            <person name="Crane S."/>
            <person name="Chen D.S."/>
            <person name="Capri G.R."/>
            <person name="Burnett J.R."/>
            <person name="Sudheesh P.S."/>
            <person name="Schipma M.J."/>
            <person name="Burd H."/>
            <person name="Bhattacharyya A."/>
            <person name="Rhodes L.D."/>
            <person name="Kaul R."/>
            <person name="Strom M.S."/>
        </authorList>
    </citation>
    <scope>NUCLEOTIDE SEQUENCE [LARGE SCALE GENOMIC DNA]</scope>
    <source>
        <strain evidence="3">ATCC 33209 / DSM 20767 / JCM 11484 / NBRC 15589 / NCIMB 2235</strain>
    </source>
</reference>
<evidence type="ECO:0000313" key="3">
    <source>
        <dbReference type="Proteomes" id="UP000002007"/>
    </source>
</evidence>
<organism evidence="2 3">
    <name type="scientific">Renibacterium salmoninarum (strain ATCC 33209 / DSM 20767 / JCM 11484 / NBRC 15589 / NCIMB 2235)</name>
    <dbReference type="NCBI Taxonomy" id="288705"/>
    <lineage>
        <taxon>Bacteria</taxon>
        <taxon>Bacillati</taxon>
        <taxon>Actinomycetota</taxon>
        <taxon>Actinomycetes</taxon>
        <taxon>Micrococcales</taxon>
        <taxon>Micrococcaceae</taxon>
        <taxon>Renibacterium</taxon>
    </lineage>
</organism>
<dbReference type="RefSeq" id="WP_012244408.1">
    <property type="nucleotide sequence ID" value="NC_010168.1"/>
</dbReference>
<sequence>MAFETASAAIVKLAWERLLGFDDGAFQPGGRLTKVTDSGTGSFVQLFDCKALLGPQWFLDRAAGLSDEELVQHSTLLSLGADHGARGLGAAELMFADDLEIIDPSTETTVSLAAADKALLSTLCPVDDVNESGIAETTHQFTIVSEQEAFASAGYQEWQGLLAHLSLLVRPDMRRNGFGLTVAGIAAQEALGAGLIPQWRVSISNQASQALATKLGFVAAGLQTSVLLQP</sequence>
<dbReference type="Proteomes" id="UP000002007">
    <property type="component" value="Chromosome"/>
</dbReference>
<gene>
    <name evidence="2" type="ordered locus">RSal33209_0972</name>
</gene>
<evidence type="ECO:0000259" key="1">
    <source>
        <dbReference type="PROSITE" id="PS51186"/>
    </source>
</evidence>
<dbReference type="InterPro" id="IPR000182">
    <property type="entry name" value="GNAT_dom"/>
</dbReference>
<proteinExistence type="predicted"/>
<keyword evidence="2" id="KW-0808">Transferase</keyword>